<dbReference type="EMBL" id="JAGSOH010000031">
    <property type="protein sequence ID" value="MBR7827252.1"/>
    <property type="molecule type" value="Genomic_DNA"/>
</dbReference>
<feature type="transmembrane region" description="Helical" evidence="1">
    <location>
        <begin position="166"/>
        <end position="186"/>
    </location>
</feature>
<feature type="transmembrane region" description="Helical" evidence="1">
    <location>
        <begin position="272"/>
        <end position="293"/>
    </location>
</feature>
<proteinExistence type="predicted"/>
<reference evidence="2" key="1">
    <citation type="submission" date="2021-04" db="EMBL/GenBank/DDBJ databases">
        <title>Genome based classification of Actinospica acidithermotolerans sp. nov., an actinobacterium isolated from an Indonesian hot spring.</title>
        <authorList>
            <person name="Kusuma A.B."/>
            <person name="Putra K.E."/>
            <person name="Nafisah S."/>
            <person name="Loh J."/>
            <person name="Nouioui I."/>
            <person name="Goodfellow M."/>
        </authorList>
    </citation>
    <scope>NUCLEOTIDE SEQUENCE</scope>
    <source>
        <strain evidence="2">MGRD01-02</strain>
    </source>
</reference>
<sequence length="296" mass="31591">MDRPEEHVEGAGPFTTRVRRRLAGGVVATWESRVARKRGALKISSADRSDAGTPGGSLRTAENLRTAESLRTADSVSLKRLGRLNVVAATAFTVGGGLFALGAALTQLGSVGATASASIYFAGGLFFNTGGYASLLQAINAPRQGPDAASLLTGRWRWWSYEPSRIGWLSTFLLFAGTLVFGVNLLDSFLQGLTVQQVNRLIWAPDIVGCVLFLLSGHLAIVEVCHGRPRLKPHELSWWIVAVNQLGSVLFMVSALAAFTRPDTGSAINVDISNWGTFAGAACFLIGGVLQFFERP</sequence>
<keyword evidence="1" id="KW-1133">Transmembrane helix</keyword>
<accession>A0A941E9V5</accession>
<keyword evidence="1" id="KW-0812">Transmembrane</keyword>
<feature type="transmembrane region" description="Helical" evidence="1">
    <location>
        <begin position="84"/>
        <end position="105"/>
    </location>
</feature>
<dbReference type="RefSeq" id="WP_212518399.1">
    <property type="nucleotide sequence ID" value="NZ_JAGSOH010000031.1"/>
</dbReference>
<feature type="transmembrane region" description="Helical" evidence="1">
    <location>
        <begin position="117"/>
        <end position="136"/>
    </location>
</feature>
<dbReference type="AlphaFoldDB" id="A0A941E9V5"/>
<dbReference type="Proteomes" id="UP000676325">
    <property type="component" value="Unassembled WGS sequence"/>
</dbReference>
<protein>
    <recommendedName>
        <fullName evidence="4">NADH-ubiquinone oxidoreductase</fullName>
    </recommendedName>
</protein>
<name>A0A941E9V5_9ACTN</name>
<evidence type="ECO:0000313" key="3">
    <source>
        <dbReference type="Proteomes" id="UP000676325"/>
    </source>
</evidence>
<feature type="transmembrane region" description="Helical" evidence="1">
    <location>
        <begin position="201"/>
        <end position="224"/>
    </location>
</feature>
<gene>
    <name evidence="2" type="ORF">KDK95_13120</name>
</gene>
<evidence type="ECO:0000313" key="2">
    <source>
        <dbReference type="EMBL" id="MBR7827252.1"/>
    </source>
</evidence>
<evidence type="ECO:0008006" key="4">
    <source>
        <dbReference type="Google" id="ProtNLM"/>
    </source>
</evidence>
<keyword evidence="1" id="KW-0472">Membrane</keyword>
<feature type="transmembrane region" description="Helical" evidence="1">
    <location>
        <begin position="236"/>
        <end position="260"/>
    </location>
</feature>
<evidence type="ECO:0000256" key="1">
    <source>
        <dbReference type="SAM" id="Phobius"/>
    </source>
</evidence>
<organism evidence="2 3">
    <name type="scientific">Actinospica acidithermotolerans</name>
    <dbReference type="NCBI Taxonomy" id="2828514"/>
    <lineage>
        <taxon>Bacteria</taxon>
        <taxon>Bacillati</taxon>
        <taxon>Actinomycetota</taxon>
        <taxon>Actinomycetes</taxon>
        <taxon>Catenulisporales</taxon>
        <taxon>Actinospicaceae</taxon>
        <taxon>Actinospica</taxon>
    </lineage>
</organism>
<keyword evidence="3" id="KW-1185">Reference proteome</keyword>
<comment type="caution">
    <text evidence="2">The sequence shown here is derived from an EMBL/GenBank/DDBJ whole genome shotgun (WGS) entry which is preliminary data.</text>
</comment>